<feature type="domain" description="Thiopeptide-type bacteriocin biosynthesis" evidence="2">
    <location>
        <begin position="741"/>
        <end position="993"/>
    </location>
</feature>
<dbReference type="Pfam" id="PF04738">
    <property type="entry name" value="Lant_dehydr_N"/>
    <property type="match status" value="2"/>
</dbReference>
<evidence type="ECO:0000259" key="1">
    <source>
        <dbReference type="Pfam" id="PF04738"/>
    </source>
</evidence>
<accession>A0AAE3Y9M2</accession>
<dbReference type="EMBL" id="JAVDQY010000001">
    <property type="protein sequence ID" value="MDR6526146.1"/>
    <property type="molecule type" value="Genomic_DNA"/>
</dbReference>
<reference evidence="3" key="1">
    <citation type="submission" date="2023-07" db="EMBL/GenBank/DDBJ databases">
        <title>Sorghum-associated microbial communities from plants grown in Nebraska, USA.</title>
        <authorList>
            <person name="Schachtman D."/>
        </authorList>
    </citation>
    <scope>NUCLEOTIDE SEQUENCE</scope>
    <source>
        <strain evidence="3">DS2360</strain>
    </source>
</reference>
<sequence>MSSKQYTPFHYTILRTPVLSPDDLDKFYSSSDVIENISCNDAIMDAIKLSSLNFYNEVTKEFSKKNPEQKEKLQISLYKYLSRYTTRPTPFGLFSGLGTLKTSSEITDKKIYWNTSHPRLRLDSDYVYKAVNSLEKHESYLTNNTLYEIFDEYKYLQCYTGVIGRDYRLVTIESNEYIGSVIEFCRSEKTSEEIIHYIKEENDVTHSEAEDFFNELKDEQIINSSLSYSGTETGNLINKIYKNVDIPGFNELKEYIDKSNQGNNIPEILSLPDQKKVPLHVDLYFETSNTMSQKFIEDIQKSDAIFERFSILENQTPYRITNFKKQFSKKYDQQEVNLLHALDIEFGVGYGKFANSDNIDTSNLILGWPNESAKEENLSLNRKEVQYSHAIIDCIKNKKNSIDLHVLSKNQEVFLPEKVNRSFPFKSYKASIFFDKETNNPVYFIDYISFHSPRKILGRFSDHKEIGNLLDDIHDQEKKIYGEDTVIAEIVHLPSEKIGNVIERKINTEYYIGYIDESSSRKKIHLNDLYISIVNDRIVLRSKALNKYVIPVFSNAYNIMHPTNSPIFEFLLDFQTQQNHSLLIKEDRLLDIFKFFPRLQKGNFIVKKAAWLIEYHDFFSNKNTSILEALTAFDENLQKLNITKNFFISEGDNELYIHLKFEISKKTFLTELKKKQKLKIIESLIDEFTPVTYNQDGNTVNNEFLLFFKNEAQHQKEENFLPVVKTSDIPRSLFPDIDNCLYLKIYTGKVFADFFICETVGILSFLQANKLIEKFFYIKFYDPEFHIRLRIFAPKTNHEEVKSHINALIKKYLAEKIQRISYDTYDRELERYEGNNTKIFEKIFYYDSLVSAAIIEKNIEEDNTDILWMYPIKHILFYCKVFNLDTESQLNFVSGVKSSLAREFNTSPLKTAFINAKYKGFSEEIENIISEKNDILSPIHTQFFKDIQVDLPTLQGQNSYKNLANIIHMHIIRVVRSDNRLHEYLMYCFLEKILKKQFFSLKTNANTSTHL</sequence>
<evidence type="ECO:0000259" key="2">
    <source>
        <dbReference type="Pfam" id="PF14028"/>
    </source>
</evidence>
<dbReference type="Proteomes" id="UP001184861">
    <property type="component" value="Unassembled WGS sequence"/>
</dbReference>
<gene>
    <name evidence="3" type="ORF">J2787_001516</name>
</gene>
<dbReference type="RefSeq" id="WP_309945611.1">
    <property type="nucleotide sequence ID" value="NZ_JAVDQY010000001.1"/>
</dbReference>
<comment type="caution">
    <text evidence="3">The sequence shown here is derived from an EMBL/GenBank/DDBJ whole genome shotgun (WGS) entry which is preliminary data.</text>
</comment>
<dbReference type="Pfam" id="PF14028">
    <property type="entry name" value="Lant_dehydr_C"/>
    <property type="match status" value="1"/>
</dbReference>
<evidence type="ECO:0000313" key="4">
    <source>
        <dbReference type="Proteomes" id="UP001184861"/>
    </source>
</evidence>
<dbReference type="AlphaFoldDB" id="A0AAE3Y9M2"/>
<feature type="domain" description="Lantibiotic dehydratase N-terminal" evidence="1">
    <location>
        <begin position="42"/>
        <end position="356"/>
    </location>
</feature>
<organism evidence="3 4">
    <name type="scientific">Chryseobacterium rhizosphaerae</name>
    <dbReference type="NCBI Taxonomy" id="395937"/>
    <lineage>
        <taxon>Bacteria</taxon>
        <taxon>Pseudomonadati</taxon>
        <taxon>Bacteroidota</taxon>
        <taxon>Flavobacteriia</taxon>
        <taxon>Flavobacteriales</taxon>
        <taxon>Weeksellaceae</taxon>
        <taxon>Chryseobacterium group</taxon>
        <taxon>Chryseobacterium</taxon>
    </lineage>
</organism>
<name>A0AAE3Y9M2_9FLAO</name>
<proteinExistence type="predicted"/>
<evidence type="ECO:0000313" key="3">
    <source>
        <dbReference type="EMBL" id="MDR6526146.1"/>
    </source>
</evidence>
<dbReference type="NCBIfam" id="TIGR03891">
    <property type="entry name" value="thiopep_ocin"/>
    <property type="match status" value="1"/>
</dbReference>
<protein>
    <submittedName>
        <fullName evidence="3">Thiopeptide-type bacteriocin biosynthesis protein</fullName>
    </submittedName>
</protein>
<dbReference type="InterPro" id="IPR023809">
    <property type="entry name" value="Thiopep_bacteriocin_synth_dom"/>
</dbReference>
<feature type="domain" description="Lantibiotic dehydratase N-terminal" evidence="1">
    <location>
        <begin position="455"/>
        <end position="661"/>
    </location>
</feature>
<dbReference type="InterPro" id="IPR006827">
    <property type="entry name" value="Lant_deHydtase_N"/>
</dbReference>